<dbReference type="AlphaFoldDB" id="A0A6J6AVV7"/>
<dbReference type="PANTHER" id="PTHR42681">
    <property type="entry name" value="MALONYL-COA-ACYL CARRIER PROTEIN TRANSACYLASE, MITOCHONDRIAL"/>
    <property type="match status" value="1"/>
</dbReference>
<dbReference type="InterPro" id="IPR016035">
    <property type="entry name" value="Acyl_Trfase/lysoPLipase"/>
</dbReference>
<dbReference type="Gene3D" id="3.30.70.250">
    <property type="entry name" value="Malonyl-CoA ACP transacylase, ACP-binding"/>
    <property type="match status" value="1"/>
</dbReference>
<feature type="domain" description="Malonyl-CoA:ACP transacylase (MAT)" evidence="5">
    <location>
        <begin position="5"/>
        <end position="288"/>
    </location>
</feature>
<dbReference type="SUPFAM" id="SSF55048">
    <property type="entry name" value="Probable ACP-binding domain of malonyl-CoA ACP transacylase"/>
    <property type="match status" value="1"/>
</dbReference>
<dbReference type="GO" id="GO:0006633">
    <property type="term" value="P:fatty acid biosynthetic process"/>
    <property type="evidence" value="ECO:0007669"/>
    <property type="project" value="TreeGrafter"/>
</dbReference>
<organism evidence="6">
    <name type="scientific">freshwater metagenome</name>
    <dbReference type="NCBI Taxonomy" id="449393"/>
    <lineage>
        <taxon>unclassified sequences</taxon>
        <taxon>metagenomes</taxon>
        <taxon>ecological metagenomes</taxon>
    </lineage>
</organism>
<evidence type="ECO:0000256" key="4">
    <source>
        <dbReference type="ARBA" id="ARBA00048462"/>
    </source>
</evidence>
<keyword evidence="2" id="KW-0808">Transferase</keyword>
<dbReference type="Pfam" id="PF00698">
    <property type="entry name" value="Acyl_transf_1"/>
    <property type="match status" value="1"/>
</dbReference>
<dbReference type="PANTHER" id="PTHR42681:SF1">
    <property type="entry name" value="MALONYL-COA-ACYL CARRIER PROTEIN TRANSACYLASE, MITOCHONDRIAL"/>
    <property type="match status" value="1"/>
</dbReference>
<gene>
    <name evidence="6" type="ORF">UFOPK1410_00015</name>
</gene>
<dbReference type="InterPro" id="IPR014043">
    <property type="entry name" value="Acyl_transferase_dom"/>
</dbReference>
<name>A0A6J6AVV7_9ZZZZ</name>
<evidence type="ECO:0000256" key="2">
    <source>
        <dbReference type="ARBA" id="ARBA00022679"/>
    </source>
</evidence>
<keyword evidence="3" id="KW-0012">Acyltransferase</keyword>
<sequence>MLVVLCPGQGSQTPGFLNPWLELDSFASVVASLSEASGLDIAKHGTESDADTIRDTAVAQPLIVAASIASALELGSGFSAVAGHSVGEFAAAALAGILAPEDAIRAVSIRSRAMAAAAALEPTSMAAVLGGEQSVVLERLEQLDLYPANFNGAGQIVAAGSAEAIAALVAEGPAGSRVIQLQVAGAFHTRYMEPAVAELAGFAAGLETENPTRRIWSNQAGQEITNGKEYVDLLVGQVASSVRWDACMQSFAEAGVTAVLEVSPAGALAGLAKRALPGVEILALKTPDQLDAARELIANHS</sequence>
<dbReference type="SUPFAM" id="SSF52151">
    <property type="entry name" value="FabD/lysophospholipase-like"/>
    <property type="match status" value="1"/>
</dbReference>
<comment type="catalytic activity">
    <reaction evidence="4">
        <text>holo-[ACP] + malonyl-CoA = malonyl-[ACP] + CoA</text>
        <dbReference type="Rhea" id="RHEA:41792"/>
        <dbReference type="Rhea" id="RHEA-COMP:9623"/>
        <dbReference type="Rhea" id="RHEA-COMP:9685"/>
        <dbReference type="ChEBI" id="CHEBI:57287"/>
        <dbReference type="ChEBI" id="CHEBI:57384"/>
        <dbReference type="ChEBI" id="CHEBI:64479"/>
        <dbReference type="ChEBI" id="CHEBI:78449"/>
        <dbReference type="EC" id="2.3.1.39"/>
    </reaction>
</comment>
<dbReference type="InterPro" id="IPR050858">
    <property type="entry name" value="Mal-CoA-ACP_Trans/PKS_FabD"/>
</dbReference>
<dbReference type="EC" id="2.3.1.39" evidence="1"/>
<dbReference type="Gene3D" id="3.40.366.10">
    <property type="entry name" value="Malonyl-Coenzyme A Acyl Carrier Protein, domain 2"/>
    <property type="match status" value="1"/>
</dbReference>
<protein>
    <recommendedName>
        <fullName evidence="1">[acyl-carrier-protein] S-malonyltransferase</fullName>
        <ecNumber evidence="1">2.3.1.39</ecNumber>
    </recommendedName>
</protein>
<evidence type="ECO:0000256" key="1">
    <source>
        <dbReference type="ARBA" id="ARBA00013258"/>
    </source>
</evidence>
<reference evidence="6" key="1">
    <citation type="submission" date="2020-05" db="EMBL/GenBank/DDBJ databases">
        <authorList>
            <person name="Chiriac C."/>
            <person name="Salcher M."/>
            <person name="Ghai R."/>
            <person name="Kavagutti S V."/>
        </authorList>
    </citation>
    <scope>NUCLEOTIDE SEQUENCE</scope>
</reference>
<dbReference type="InterPro" id="IPR001227">
    <property type="entry name" value="Ac_transferase_dom_sf"/>
</dbReference>
<proteinExistence type="predicted"/>
<evidence type="ECO:0000259" key="5">
    <source>
        <dbReference type="SMART" id="SM00827"/>
    </source>
</evidence>
<evidence type="ECO:0000256" key="3">
    <source>
        <dbReference type="ARBA" id="ARBA00023315"/>
    </source>
</evidence>
<dbReference type="GO" id="GO:0005829">
    <property type="term" value="C:cytosol"/>
    <property type="evidence" value="ECO:0007669"/>
    <property type="project" value="TreeGrafter"/>
</dbReference>
<accession>A0A6J6AVV7</accession>
<evidence type="ECO:0000313" key="6">
    <source>
        <dbReference type="EMBL" id="CAB4530801.1"/>
    </source>
</evidence>
<dbReference type="EMBL" id="CAEZSH010000001">
    <property type="protein sequence ID" value="CAB4530801.1"/>
    <property type="molecule type" value="Genomic_DNA"/>
</dbReference>
<dbReference type="SMART" id="SM00827">
    <property type="entry name" value="PKS_AT"/>
    <property type="match status" value="1"/>
</dbReference>
<dbReference type="GO" id="GO:0004314">
    <property type="term" value="F:[acyl-carrier-protein] S-malonyltransferase activity"/>
    <property type="evidence" value="ECO:0007669"/>
    <property type="project" value="UniProtKB-EC"/>
</dbReference>
<dbReference type="InterPro" id="IPR016036">
    <property type="entry name" value="Malonyl_transacylase_ACP-bd"/>
</dbReference>